<dbReference type="GO" id="GO:0008483">
    <property type="term" value="F:transaminase activity"/>
    <property type="evidence" value="ECO:0007669"/>
    <property type="project" value="UniProtKB-KW"/>
</dbReference>
<dbReference type="PIRSF" id="PIRSF000390">
    <property type="entry name" value="PLP_StrS"/>
    <property type="match status" value="1"/>
</dbReference>
<dbReference type="GO" id="GO:0030170">
    <property type="term" value="F:pyridoxal phosphate binding"/>
    <property type="evidence" value="ECO:0007669"/>
    <property type="project" value="TreeGrafter"/>
</dbReference>
<gene>
    <name evidence="4" type="ORF">K9W46_04065</name>
</gene>
<dbReference type="Gene3D" id="3.40.640.10">
    <property type="entry name" value="Type I PLP-dependent aspartate aminotransferase-like (Major domain)"/>
    <property type="match status" value="1"/>
</dbReference>
<dbReference type="Pfam" id="PF01041">
    <property type="entry name" value="DegT_DnrJ_EryC1"/>
    <property type="match status" value="1"/>
</dbReference>
<dbReference type="EMBL" id="CP084167">
    <property type="protein sequence ID" value="UJG44360.1"/>
    <property type="molecule type" value="Genomic_DNA"/>
</dbReference>
<dbReference type="PANTHER" id="PTHR30244:SF36">
    <property type="entry name" value="3-OXO-GLUCOSE-6-PHOSPHATE:GLUTAMATE AMINOTRANSFERASE"/>
    <property type="match status" value="1"/>
</dbReference>
<evidence type="ECO:0000256" key="2">
    <source>
        <dbReference type="ARBA" id="ARBA00037999"/>
    </source>
</evidence>
<reference evidence="4" key="1">
    <citation type="journal article" date="2022" name="Nat. Microbiol.">
        <title>Unique mobile elements and scalable gene flow at the prokaryote-eukaryote boundary revealed by circularized Asgard archaea genomes.</title>
        <authorList>
            <person name="Wu F."/>
            <person name="Speth D.R."/>
            <person name="Philosof A."/>
            <person name="Cremiere A."/>
            <person name="Narayanan A."/>
            <person name="Barco R.A."/>
            <person name="Connon S.A."/>
            <person name="Amend J.P."/>
            <person name="Antoshechkin I.A."/>
            <person name="Orphan V.J."/>
        </authorList>
    </citation>
    <scope>NUCLEOTIDE SEQUENCE</scope>
    <source>
        <strain evidence="4">PR6</strain>
    </source>
</reference>
<keyword evidence="1 3" id="KW-0663">Pyridoxal phosphate</keyword>
<evidence type="ECO:0000256" key="3">
    <source>
        <dbReference type="RuleBase" id="RU004508"/>
    </source>
</evidence>
<dbReference type="Gene3D" id="3.90.1150.10">
    <property type="entry name" value="Aspartate Aminotransferase, domain 1"/>
    <property type="match status" value="1"/>
</dbReference>
<dbReference type="SUPFAM" id="SSF53383">
    <property type="entry name" value="PLP-dependent transferases"/>
    <property type="match status" value="1"/>
</dbReference>
<protein>
    <submittedName>
        <fullName evidence="4">DegT/DnrJ/EryC1/StrS family aminotransferase</fullName>
    </submittedName>
</protein>
<proteinExistence type="inferred from homology"/>
<name>A0A9Y1BT80_9ARCH</name>
<dbReference type="InterPro" id="IPR015422">
    <property type="entry name" value="PyrdxlP-dep_Trfase_small"/>
</dbReference>
<dbReference type="AlphaFoldDB" id="A0A9Y1BT80"/>
<dbReference type="InterPro" id="IPR000653">
    <property type="entry name" value="DegT/StrS_aminotransferase"/>
</dbReference>
<dbReference type="Proteomes" id="UP001200513">
    <property type="component" value="Chromosome"/>
</dbReference>
<dbReference type="InterPro" id="IPR015424">
    <property type="entry name" value="PyrdxlP-dep_Trfase"/>
</dbReference>
<dbReference type="PANTHER" id="PTHR30244">
    <property type="entry name" value="TRANSAMINASE"/>
    <property type="match status" value="1"/>
</dbReference>
<keyword evidence="4" id="KW-0808">Transferase</keyword>
<dbReference type="InterPro" id="IPR015421">
    <property type="entry name" value="PyrdxlP-dep_Trfase_major"/>
</dbReference>
<comment type="similarity">
    <text evidence="2 3">Belongs to the DegT/DnrJ/EryC1 family.</text>
</comment>
<evidence type="ECO:0000313" key="4">
    <source>
        <dbReference type="EMBL" id="UJG44360.1"/>
    </source>
</evidence>
<keyword evidence="4" id="KW-0032">Aminotransferase</keyword>
<sequence length="359" mass="40164">MIPRTTVDISDEEKNAINRVIESGQFVKGKECEEFEKEFSSYQGVKYGAGVNSGTSALHLSLLALDLKPGDEVITVPNTFAATINAIIIAGGKPVFIDIDPETFTINVEKIAEKITEKTKVILPVHLYGLMADMKHIKDIAEDNNLLILEDACQAHGAEIDGKKAGQFGDLAAFSFFPTKNITVAGDGGMVISNNEELIQKIKALRDHGRINKKHVMAGLNNRMSEILAAIGREHLKKIDKFTQHRRKIAELYKNKLEDIEQITLPIEPRNYKHVYHLYTIRGNDRDDLKSYLYSNNIGSSIMYAEQLNKLDYVIQVAGIQNTPINEQINKEILSIPISGTLDIDLVEQTIDTILKRYN</sequence>
<dbReference type="CDD" id="cd00616">
    <property type="entry name" value="AHBA_syn"/>
    <property type="match status" value="1"/>
</dbReference>
<dbReference type="GO" id="GO:0000271">
    <property type="term" value="P:polysaccharide biosynthetic process"/>
    <property type="evidence" value="ECO:0007669"/>
    <property type="project" value="TreeGrafter"/>
</dbReference>
<evidence type="ECO:0000256" key="1">
    <source>
        <dbReference type="ARBA" id="ARBA00022898"/>
    </source>
</evidence>
<accession>A0A9Y1BT80</accession>
<organism evidence="4">
    <name type="scientific">Candidatus Heimdallarchaeum endolithica</name>
    <dbReference type="NCBI Taxonomy" id="2876572"/>
    <lineage>
        <taxon>Archaea</taxon>
        <taxon>Promethearchaeati</taxon>
        <taxon>Candidatus Heimdallarchaeota</taxon>
        <taxon>Candidatus Heimdallarchaeia (ex Rinke et al. 2021) (nom. nud.)</taxon>
        <taxon>Candidatus Heimdallarchaeales</taxon>
        <taxon>Candidatus Heimdallarchaeaceae</taxon>
        <taxon>Candidatus Heimdallarchaeum</taxon>
    </lineage>
</organism>